<name>A0A1J5PNB4_9ZZZZ</name>
<reference evidence="1" key="1">
    <citation type="submission" date="2016-10" db="EMBL/GenBank/DDBJ databases">
        <title>Sequence of Gallionella enrichment culture.</title>
        <authorList>
            <person name="Poehlein A."/>
            <person name="Muehling M."/>
            <person name="Daniel R."/>
        </authorList>
    </citation>
    <scope>NUCLEOTIDE SEQUENCE</scope>
</reference>
<dbReference type="EMBL" id="MLJW01003190">
    <property type="protein sequence ID" value="OIQ72634.1"/>
    <property type="molecule type" value="Genomic_DNA"/>
</dbReference>
<gene>
    <name evidence="1" type="ORF">GALL_457380</name>
</gene>
<sequence length="185" mass="19614">MSQDLPISMPLKVSDLPAKKPTRFAIEPDGAQLTAIAAQVGAEEIRKLRFAGELRPSGRHDFILEAKLGATAVQACVVTLAPVVTRIDEPVLRKYMAEMPAPEGDEVEMLDDSMEPLPSVIDLGAVLLEALALALPLYPRAEGVAPADIVVTEPGALPLDGDKIKPFAGLAALRDSLKSKDEGAK</sequence>
<accession>A0A1J5PNB4</accession>
<evidence type="ECO:0000313" key="1">
    <source>
        <dbReference type="EMBL" id="OIQ72634.1"/>
    </source>
</evidence>
<dbReference type="AlphaFoldDB" id="A0A1J5PNB4"/>
<comment type="caution">
    <text evidence="1">The sequence shown here is derived from an EMBL/GenBank/DDBJ whole genome shotgun (WGS) entry which is preliminary data.</text>
</comment>
<proteinExistence type="predicted"/>
<dbReference type="InterPro" id="IPR003772">
    <property type="entry name" value="YceD"/>
</dbReference>
<evidence type="ECO:0008006" key="2">
    <source>
        <dbReference type="Google" id="ProtNLM"/>
    </source>
</evidence>
<dbReference type="Pfam" id="PF02620">
    <property type="entry name" value="YceD"/>
    <property type="match status" value="1"/>
</dbReference>
<protein>
    <recommendedName>
        <fullName evidence="2">DUF177 domain-containing protein</fullName>
    </recommendedName>
</protein>
<organism evidence="1">
    <name type="scientific">mine drainage metagenome</name>
    <dbReference type="NCBI Taxonomy" id="410659"/>
    <lineage>
        <taxon>unclassified sequences</taxon>
        <taxon>metagenomes</taxon>
        <taxon>ecological metagenomes</taxon>
    </lineage>
</organism>